<evidence type="ECO:0000313" key="1">
    <source>
        <dbReference type="EMBL" id="KEI71145.1"/>
    </source>
</evidence>
<name>A0A081KAG9_9GAMM</name>
<keyword evidence="2" id="KW-1185">Reference proteome</keyword>
<dbReference type="STRING" id="305900.GV64_10670"/>
<dbReference type="EMBL" id="JOJP01000001">
    <property type="protein sequence ID" value="KEI71145.1"/>
    <property type="molecule type" value="Genomic_DNA"/>
</dbReference>
<dbReference type="CDD" id="cd01427">
    <property type="entry name" value="HAD_like"/>
    <property type="match status" value="1"/>
</dbReference>
<organism evidence="1 2">
    <name type="scientific">Endozoicomonas elysicola</name>
    <dbReference type="NCBI Taxonomy" id="305900"/>
    <lineage>
        <taxon>Bacteria</taxon>
        <taxon>Pseudomonadati</taxon>
        <taxon>Pseudomonadota</taxon>
        <taxon>Gammaproteobacteria</taxon>
        <taxon>Oceanospirillales</taxon>
        <taxon>Endozoicomonadaceae</taxon>
        <taxon>Endozoicomonas</taxon>
    </lineage>
</organism>
<dbReference type="Gene3D" id="3.40.50.1000">
    <property type="entry name" value="HAD superfamily/HAD-like"/>
    <property type="match status" value="1"/>
</dbReference>
<comment type="caution">
    <text evidence="1">The sequence shown here is derived from an EMBL/GenBank/DDBJ whole genome shotgun (WGS) entry which is preliminary data.</text>
</comment>
<dbReference type="InterPro" id="IPR023214">
    <property type="entry name" value="HAD_sf"/>
</dbReference>
<evidence type="ECO:0008006" key="3">
    <source>
        <dbReference type="Google" id="ProtNLM"/>
    </source>
</evidence>
<dbReference type="InterPro" id="IPR036412">
    <property type="entry name" value="HAD-like_sf"/>
</dbReference>
<sequence length="679" mass="78219">MYKLRTIDVWDTLLRRKGHPDFSKLISARALSLTHKMELAIPFEDYWAIFRERCAVEDELASTTSHCGEYEVNDVLTRLLSRVLINNQDQMDLAVLAGRLAEMELQFELRHTYPDPKFLNFSQEYPAQQSLFLSDFYMSSASLQRLLKHHGLETLVSQGISSCDVRLNKRSGKLFKHVHHQFDITPRDHVHIGDNIHADVEMPKKLGIQTVHYLPEEEHRKRQEQAAFIHDRYALFRHIAEDTKNLATDEAKELEAEAQPAYLLGIHTAPLLVGFILQIAERALLDRVERLYFFTREGEFLLQVWRAIFPNNCLAGQKLPLPDILEVSRIATFCASLREISTEELMRLWNLYSTQSISALLKTLGLKADKFTEVCQSHGLNPKEKLVNPWQDARVQALFKNPLFIEPVRAKINSDRTNLLEYLDQHGWQQNLAKVGIVDIGWRGTIQDNLAYLFPDIHIYGYYLGLQCFLNDQPLNCSKSAFCVDANLSNNYINLLDAVSLIEMLCNSPNGSVSGYIRSVDGSMIASRIIDEDENAVYKTFVTYFQKGVLFTSRSWSDYIDSHVIASRELKESSCKIWHELVAKPSQDVAKAYASLRHNEIFGVGEFINKSAVPSPWQLFHGIFSKKVRQEVILYIRQNQWIAGISSRKDLGLSHRILLTSVLLMGRGYKRFRYWLNYR</sequence>
<dbReference type="Gene3D" id="1.10.150.400">
    <property type="match status" value="1"/>
</dbReference>
<proteinExistence type="predicted"/>
<protein>
    <recommendedName>
        <fullName evidence="3">Hydrolase</fullName>
    </recommendedName>
</protein>
<reference evidence="1 2" key="1">
    <citation type="submission" date="2014-06" db="EMBL/GenBank/DDBJ databases">
        <title>Whole Genome Sequences of Three Symbiotic Endozoicomonas Bacteria.</title>
        <authorList>
            <person name="Neave M.J."/>
            <person name="Apprill A."/>
            <person name="Voolstra C.R."/>
        </authorList>
    </citation>
    <scope>NUCLEOTIDE SEQUENCE [LARGE SCALE GENOMIC DNA]</scope>
    <source>
        <strain evidence="1 2">DSM 22380</strain>
    </source>
</reference>
<dbReference type="eggNOG" id="COG5610">
    <property type="taxonomic scope" value="Bacteria"/>
</dbReference>
<dbReference type="RefSeq" id="WP_026258275.1">
    <property type="nucleotide sequence ID" value="NZ_JOJP01000001.1"/>
</dbReference>
<evidence type="ECO:0000313" key="2">
    <source>
        <dbReference type="Proteomes" id="UP000027997"/>
    </source>
</evidence>
<gene>
    <name evidence="1" type="ORF">GV64_10670</name>
</gene>
<accession>A0A081KAG9</accession>
<dbReference type="Proteomes" id="UP000027997">
    <property type="component" value="Unassembled WGS sequence"/>
</dbReference>
<dbReference type="AlphaFoldDB" id="A0A081KAG9"/>
<dbReference type="Pfam" id="PF13242">
    <property type="entry name" value="Hydrolase_like"/>
    <property type="match status" value="1"/>
</dbReference>
<dbReference type="SUPFAM" id="SSF56784">
    <property type="entry name" value="HAD-like"/>
    <property type="match status" value="1"/>
</dbReference>